<dbReference type="Proteomes" id="UP001066276">
    <property type="component" value="Chromosome 11"/>
</dbReference>
<proteinExistence type="predicted"/>
<sequence length="78" mass="8519">MENRQKRELPDRERQAGRTVIMGGTAPPSAIGDRMCTGSGQENNVYGHPQPELHSCATILDAGVATLTREHCLFPNDD</sequence>
<name>A0AAV7LGE4_PLEWA</name>
<protein>
    <submittedName>
        <fullName evidence="2">Uncharacterized protein</fullName>
    </submittedName>
</protein>
<evidence type="ECO:0000256" key="1">
    <source>
        <dbReference type="SAM" id="MobiDB-lite"/>
    </source>
</evidence>
<feature type="region of interest" description="Disordered" evidence="1">
    <location>
        <begin position="1"/>
        <end position="46"/>
    </location>
</feature>
<reference evidence="2" key="1">
    <citation type="journal article" date="2022" name="bioRxiv">
        <title>Sequencing and chromosome-scale assembly of the giantPleurodeles waltlgenome.</title>
        <authorList>
            <person name="Brown T."/>
            <person name="Elewa A."/>
            <person name="Iarovenko S."/>
            <person name="Subramanian E."/>
            <person name="Araus A.J."/>
            <person name="Petzold A."/>
            <person name="Susuki M."/>
            <person name="Suzuki K.-i.T."/>
            <person name="Hayashi T."/>
            <person name="Toyoda A."/>
            <person name="Oliveira C."/>
            <person name="Osipova E."/>
            <person name="Leigh N.D."/>
            <person name="Simon A."/>
            <person name="Yun M.H."/>
        </authorList>
    </citation>
    <scope>NUCLEOTIDE SEQUENCE</scope>
    <source>
        <strain evidence="2">20211129_DDA</strain>
        <tissue evidence="2">Liver</tissue>
    </source>
</reference>
<evidence type="ECO:0000313" key="3">
    <source>
        <dbReference type="Proteomes" id="UP001066276"/>
    </source>
</evidence>
<feature type="compositionally biased region" description="Basic and acidic residues" evidence="1">
    <location>
        <begin position="1"/>
        <end position="16"/>
    </location>
</feature>
<evidence type="ECO:0000313" key="2">
    <source>
        <dbReference type="EMBL" id="KAJ1087883.1"/>
    </source>
</evidence>
<accession>A0AAV7LGE4</accession>
<organism evidence="2 3">
    <name type="scientific">Pleurodeles waltl</name>
    <name type="common">Iberian ribbed newt</name>
    <dbReference type="NCBI Taxonomy" id="8319"/>
    <lineage>
        <taxon>Eukaryota</taxon>
        <taxon>Metazoa</taxon>
        <taxon>Chordata</taxon>
        <taxon>Craniata</taxon>
        <taxon>Vertebrata</taxon>
        <taxon>Euteleostomi</taxon>
        <taxon>Amphibia</taxon>
        <taxon>Batrachia</taxon>
        <taxon>Caudata</taxon>
        <taxon>Salamandroidea</taxon>
        <taxon>Salamandridae</taxon>
        <taxon>Pleurodelinae</taxon>
        <taxon>Pleurodeles</taxon>
    </lineage>
</organism>
<dbReference type="EMBL" id="JANPWB010000015">
    <property type="protein sequence ID" value="KAJ1087883.1"/>
    <property type="molecule type" value="Genomic_DNA"/>
</dbReference>
<gene>
    <name evidence="2" type="ORF">NDU88_001042</name>
</gene>
<comment type="caution">
    <text evidence="2">The sequence shown here is derived from an EMBL/GenBank/DDBJ whole genome shotgun (WGS) entry which is preliminary data.</text>
</comment>
<dbReference type="AlphaFoldDB" id="A0AAV7LGE4"/>
<keyword evidence="3" id="KW-1185">Reference proteome</keyword>